<dbReference type="GO" id="GO:0008146">
    <property type="term" value="F:sulfotransferase activity"/>
    <property type="evidence" value="ECO:0007669"/>
    <property type="project" value="InterPro"/>
</dbReference>
<organism evidence="4 5">
    <name type="scientific">Cereibacter sphaeroides (strain ATCC 17023 / DSM 158 / JCM 6121 / CCUG 31486 / LMG 2827 / NBRC 12203 / NCIMB 8253 / ATH 2.4.1.)</name>
    <name type="common">Rhodobacter sphaeroides</name>
    <dbReference type="NCBI Taxonomy" id="272943"/>
    <lineage>
        <taxon>Bacteria</taxon>
        <taxon>Pseudomonadati</taxon>
        <taxon>Pseudomonadota</taxon>
        <taxon>Alphaproteobacteria</taxon>
        <taxon>Rhodobacterales</taxon>
        <taxon>Paracoccaceae</taxon>
        <taxon>Cereibacter</taxon>
    </lineage>
</organism>
<dbReference type="OrthoDB" id="7210452at2"/>
<name>Q3HKN9_CERS4</name>
<dbReference type="SUPFAM" id="SSF52540">
    <property type="entry name" value="P-loop containing nucleoside triphosphate hydrolases"/>
    <property type="match status" value="1"/>
</dbReference>
<evidence type="ECO:0000256" key="1">
    <source>
        <dbReference type="ARBA" id="ARBA00022679"/>
    </source>
</evidence>
<dbReference type="AlphaFoldDB" id="Q3HKN9"/>
<sequence>MRAASPRVRFLVAGAQKCGTTALHRFLSAHPGLFLPAGKELHFFDRPLPDDWSGPEGPLYETAFAQARPDQLCGEATPVYLFHTPSLQRIRAYNPAMRLILLLRDPVLRAYSHWRMERTRGAETLPFPEAIRAGRARVAEDWRTFSYVERGFYGAQLTELERLFPREQRLVLWTDEMQRDHAGTLARIWRFLGCAAPPVPPPPAEIRPLDPAPGLAPLAEEDARYLRSLYAPDIALTEALTGRDLSLWREGALSPPSSGR</sequence>
<dbReference type="InterPro" id="IPR037359">
    <property type="entry name" value="NST/OST"/>
</dbReference>
<dbReference type="InterPro" id="IPR027417">
    <property type="entry name" value="P-loop_NTPase"/>
</dbReference>
<accession>Q3HKN9</accession>
<dbReference type="InterPro" id="IPR000863">
    <property type="entry name" value="Sulfotransferase_dom"/>
</dbReference>
<gene>
    <name evidence="4" type="ordered locus">RSP_3846</name>
</gene>
<geneLocation type="plasmid" evidence="4 5">
    <name>A</name>
</geneLocation>
<evidence type="ECO:0000313" key="5">
    <source>
        <dbReference type="Proteomes" id="UP000002703"/>
    </source>
</evidence>
<dbReference type="Proteomes" id="UP000002703">
    <property type="component" value="Plasmid A"/>
</dbReference>
<dbReference type="EnsemblBacteria" id="ABA81705">
    <property type="protein sequence ID" value="ABA81705"/>
    <property type="gene ID" value="RSP_3846"/>
</dbReference>
<keyword evidence="5" id="KW-1185">Reference proteome</keyword>
<dbReference type="PhylomeDB" id="Q3HKN9"/>
<evidence type="ECO:0000259" key="3">
    <source>
        <dbReference type="Pfam" id="PF00685"/>
    </source>
</evidence>
<keyword evidence="4" id="KW-0614">Plasmid</keyword>
<protein>
    <submittedName>
        <fullName evidence="4">Deacetylase sulfotransferase</fullName>
    </submittedName>
</protein>
<dbReference type="KEGG" id="rsp:RSP_3846"/>
<dbReference type="GeneID" id="4796438"/>
<proteinExistence type="predicted"/>
<dbReference type="Gene3D" id="3.40.50.300">
    <property type="entry name" value="P-loop containing nucleotide triphosphate hydrolases"/>
    <property type="match status" value="1"/>
</dbReference>
<dbReference type="RefSeq" id="WP_011836183.1">
    <property type="nucleotide sequence ID" value="NC_009007.1"/>
</dbReference>
<feature type="domain" description="Sulfotransferase" evidence="3">
    <location>
        <begin position="10"/>
        <end position="195"/>
    </location>
</feature>
<reference evidence="4 5" key="2">
    <citation type="journal article" date="2012" name="J. Bacteriol.">
        <title>Revised Sequence and Annotation of the Rhodobacter sphaeroides 2.4.1 Genome.</title>
        <authorList>
            <person name="Kontur W.S."/>
            <person name="Schackwitz W.S."/>
            <person name="Ivanova N."/>
            <person name="Martin J."/>
            <person name="Labutti K."/>
            <person name="Deshpande S."/>
            <person name="Tice H.N."/>
            <person name="Pennacchio C."/>
            <person name="Sodergren E."/>
            <person name="Weinstock G.M."/>
            <person name="Noguera D.R."/>
            <person name="Donohue T.J."/>
        </authorList>
    </citation>
    <scope>NUCLEOTIDE SEQUENCE [LARGE SCALE GENOMIC DNA]</scope>
    <source>
        <strain evidence="5">ATCC 17023 / DSM 158 / JCM 6121 / CCUG 31486 / LMG 2827 / NBRC 12203 / NCIMB 8253 / ATH 2.4.1.</strain>
    </source>
</reference>
<keyword evidence="2" id="KW-0325">Glycoprotein</keyword>
<keyword evidence="1" id="KW-0808">Transferase</keyword>
<dbReference type="Pfam" id="PF00685">
    <property type="entry name" value="Sulfotransfer_1"/>
    <property type="match status" value="1"/>
</dbReference>
<dbReference type="PANTHER" id="PTHR10605">
    <property type="entry name" value="HEPARAN SULFATE SULFOTRANSFERASE"/>
    <property type="match status" value="1"/>
</dbReference>
<dbReference type="PANTHER" id="PTHR10605:SF56">
    <property type="entry name" value="BIFUNCTIONAL HEPARAN SULFATE N-DEACETYLASE_N-SULFOTRANSFERASE"/>
    <property type="match status" value="1"/>
</dbReference>
<dbReference type="EMBL" id="DQ232586">
    <property type="protein sequence ID" value="ABA81705.1"/>
    <property type="molecule type" value="Genomic_DNA"/>
</dbReference>
<reference evidence="5" key="1">
    <citation type="submission" date="2005-10" db="EMBL/GenBank/DDBJ databases">
        <title>Finished sequence of plasmid A of Rhodobacter sphaeroides 2.4.1.</title>
        <authorList>
            <person name="Copeland A."/>
            <person name="Lucas S."/>
            <person name="Lapidus A."/>
            <person name="Barry K."/>
            <person name="Detter J.C."/>
            <person name="Glavina T."/>
            <person name="Hammon N."/>
            <person name="Israni S."/>
            <person name="Pitluck S."/>
            <person name="Richardson P."/>
            <person name="Mackenzie C."/>
            <person name="Choudhary M."/>
            <person name="Larimer F."/>
            <person name="Hauser L.J."/>
            <person name="Land M."/>
            <person name="Donohue T.J."/>
            <person name="Kaplan S."/>
        </authorList>
    </citation>
    <scope>NUCLEOTIDE SEQUENCE [LARGE SCALE GENOMIC DNA]</scope>
    <source>
        <strain evidence="5">ATCC 17023 / DSM 158 / JCM 6121 / CCUG 31486 / LMG 2827 / NBRC 12203 / NCIMB 8253 / ATH 2.4.1.</strain>
        <plasmid evidence="5">A</plasmid>
    </source>
</reference>
<evidence type="ECO:0000313" key="4">
    <source>
        <dbReference type="EMBL" id="ABA81705.1"/>
    </source>
</evidence>
<evidence type="ECO:0000256" key="2">
    <source>
        <dbReference type="ARBA" id="ARBA00023180"/>
    </source>
</evidence>
<dbReference type="PATRIC" id="fig|272943.9.peg.4269"/>